<dbReference type="InterPro" id="IPR003594">
    <property type="entry name" value="HATPase_dom"/>
</dbReference>
<dbReference type="CDD" id="cd00130">
    <property type="entry name" value="PAS"/>
    <property type="match status" value="1"/>
</dbReference>
<dbReference type="GO" id="GO:0005886">
    <property type="term" value="C:plasma membrane"/>
    <property type="evidence" value="ECO:0007669"/>
    <property type="project" value="UniProtKB-SubCell"/>
</dbReference>
<dbReference type="EMBL" id="CP001737">
    <property type="protein sequence ID" value="ACV78398.1"/>
    <property type="molecule type" value="Genomic_DNA"/>
</dbReference>
<evidence type="ECO:0000313" key="11">
    <source>
        <dbReference type="EMBL" id="ACV78398.1"/>
    </source>
</evidence>
<dbReference type="Gene3D" id="3.30.450.40">
    <property type="match status" value="1"/>
</dbReference>
<reference evidence="11 12" key="2">
    <citation type="journal article" date="2010" name="Stand. Genomic Sci.">
        <title>Complete genome sequence of Nakamurella multipartita type strain (Y-104).</title>
        <authorList>
            <person name="Tice H."/>
            <person name="Mayilraj S."/>
            <person name="Sims D."/>
            <person name="Lapidus A."/>
            <person name="Nolan M."/>
            <person name="Lucas S."/>
            <person name="Glavina Del Rio T."/>
            <person name="Copeland A."/>
            <person name="Cheng J.F."/>
            <person name="Meincke L."/>
            <person name="Bruce D."/>
            <person name="Goodwin L."/>
            <person name="Pitluck S."/>
            <person name="Ivanova N."/>
            <person name="Mavromatis K."/>
            <person name="Ovchinnikova G."/>
            <person name="Pati A."/>
            <person name="Chen A."/>
            <person name="Palaniappan K."/>
            <person name="Land M."/>
            <person name="Hauser L."/>
            <person name="Chang Y.J."/>
            <person name="Jeffries C.D."/>
            <person name="Detter J.C."/>
            <person name="Brettin T."/>
            <person name="Rohde M."/>
            <person name="Goker M."/>
            <person name="Bristow J."/>
            <person name="Eisen J.A."/>
            <person name="Markowitz V."/>
            <person name="Hugenholtz P."/>
            <person name="Kyrpides N.C."/>
            <person name="Klenk H.P."/>
            <person name="Chen F."/>
        </authorList>
    </citation>
    <scope>NUCLEOTIDE SEQUENCE [LARGE SCALE GENOMIC DNA]</scope>
    <source>
        <strain evidence="12">ATCC 700099 / DSM 44233 / CIP 104796 / JCM 9543 / NBRC 105858 / Y-104</strain>
    </source>
</reference>
<dbReference type="SMART" id="SM00388">
    <property type="entry name" value="HisKA"/>
    <property type="match status" value="1"/>
</dbReference>
<dbReference type="PRINTS" id="PR00344">
    <property type="entry name" value="BCTRLSENSOR"/>
</dbReference>
<dbReference type="InterPro" id="IPR005467">
    <property type="entry name" value="His_kinase_dom"/>
</dbReference>
<dbReference type="Gene3D" id="3.30.565.10">
    <property type="entry name" value="Histidine kinase-like ATPase, C-terminal domain"/>
    <property type="match status" value="2"/>
</dbReference>
<feature type="domain" description="Histidine kinase" evidence="9">
    <location>
        <begin position="649"/>
        <end position="859"/>
    </location>
</feature>
<keyword evidence="6 11" id="KW-0418">Kinase</keyword>
<dbReference type="InterPro" id="IPR003661">
    <property type="entry name" value="HisK_dim/P_dom"/>
</dbReference>
<dbReference type="Pfam" id="PF00512">
    <property type="entry name" value="HisKA"/>
    <property type="match status" value="1"/>
</dbReference>
<organism evidence="11 12">
    <name type="scientific">Nakamurella multipartita (strain ATCC 700099 / DSM 44233 / CIP 104796 / JCM 9543 / NBRC 105858 / Y-104)</name>
    <name type="common">Microsphaera multipartita</name>
    <dbReference type="NCBI Taxonomy" id="479431"/>
    <lineage>
        <taxon>Bacteria</taxon>
        <taxon>Bacillati</taxon>
        <taxon>Actinomycetota</taxon>
        <taxon>Actinomycetes</taxon>
        <taxon>Nakamurellales</taxon>
        <taxon>Nakamurellaceae</taxon>
        <taxon>Nakamurella</taxon>
    </lineage>
</organism>
<keyword evidence="7" id="KW-0902">Two-component regulatory system</keyword>
<gene>
    <name evidence="11" type="ordered locus">Namu_2015</name>
</gene>
<feature type="region of interest" description="Disordered" evidence="8">
    <location>
        <begin position="1"/>
        <end position="34"/>
    </location>
</feature>
<dbReference type="Gene3D" id="1.10.287.130">
    <property type="match status" value="1"/>
</dbReference>
<accession>C8XI29</accession>
<dbReference type="Pfam" id="PF02518">
    <property type="entry name" value="HATPase_c"/>
    <property type="match status" value="2"/>
</dbReference>
<dbReference type="Pfam" id="PF01590">
    <property type="entry name" value="GAF"/>
    <property type="match status" value="1"/>
</dbReference>
<dbReference type="InterPro" id="IPR036097">
    <property type="entry name" value="HisK_dim/P_sf"/>
</dbReference>
<evidence type="ECO:0000256" key="5">
    <source>
        <dbReference type="ARBA" id="ARBA00022679"/>
    </source>
</evidence>
<comment type="subcellular location">
    <subcellularLocation>
        <location evidence="2">Cell membrane</location>
    </subcellularLocation>
</comment>
<dbReference type="Gene3D" id="3.30.450.20">
    <property type="entry name" value="PAS domain"/>
    <property type="match status" value="1"/>
</dbReference>
<keyword evidence="4" id="KW-0597">Phosphoprotein</keyword>
<evidence type="ECO:0000256" key="4">
    <source>
        <dbReference type="ARBA" id="ARBA00022553"/>
    </source>
</evidence>
<dbReference type="SMART" id="SM00065">
    <property type="entry name" value="GAF"/>
    <property type="match status" value="1"/>
</dbReference>
<dbReference type="CDD" id="cd00075">
    <property type="entry name" value="HATPase"/>
    <property type="match status" value="1"/>
</dbReference>
<dbReference type="InterPro" id="IPR013656">
    <property type="entry name" value="PAS_4"/>
</dbReference>
<reference evidence="12" key="1">
    <citation type="submission" date="2009-09" db="EMBL/GenBank/DDBJ databases">
        <title>The complete genome of Nakamurella multipartita DSM 44233.</title>
        <authorList>
            <consortium name="US DOE Joint Genome Institute (JGI-PGF)"/>
            <person name="Lucas S."/>
            <person name="Copeland A."/>
            <person name="Lapidus A."/>
            <person name="Glavina del Rio T."/>
            <person name="Dalin E."/>
            <person name="Tice H."/>
            <person name="Bruce D."/>
            <person name="Goodwin L."/>
            <person name="Pitluck S."/>
            <person name="Kyrpides N."/>
            <person name="Mavromatis K."/>
            <person name="Ivanova N."/>
            <person name="Ovchinnikova G."/>
            <person name="Sims D."/>
            <person name="Meincke L."/>
            <person name="Brettin T."/>
            <person name="Detter J.C."/>
            <person name="Han C."/>
            <person name="Larimer F."/>
            <person name="Land M."/>
            <person name="Hauser L."/>
            <person name="Markowitz V."/>
            <person name="Cheng J.-F."/>
            <person name="Hugenholtz P."/>
            <person name="Woyke T."/>
            <person name="Wu D."/>
            <person name="Klenk H.-P."/>
            <person name="Eisen J.A."/>
        </authorList>
    </citation>
    <scope>NUCLEOTIDE SEQUENCE [LARGE SCALE GENOMIC DNA]</scope>
    <source>
        <strain evidence="12">ATCC 700099 / DSM 44233 / CIP 104796 / JCM 9543 / NBRC 105858 / Y-104</strain>
    </source>
</reference>
<evidence type="ECO:0000256" key="8">
    <source>
        <dbReference type="SAM" id="MobiDB-lite"/>
    </source>
</evidence>
<keyword evidence="12" id="KW-1185">Reference proteome</keyword>
<keyword evidence="5" id="KW-0808">Transferase</keyword>
<feature type="domain" description="Histidine kinase" evidence="9">
    <location>
        <begin position="119"/>
        <end position="318"/>
    </location>
</feature>
<dbReference type="GO" id="GO:0009927">
    <property type="term" value="F:histidine phosphotransfer kinase activity"/>
    <property type="evidence" value="ECO:0007669"/>
    <property type="project" value="TreeGrafter"/>
</dbReference>
<dbReference type="eggNOG" id="COG2203">
    <property type="taxonomic scope" value="Bacteria"/>
</dbReference>
<dbReference type="PANTHER" id="PTHR43047:SF72">
    <property type="entry name" value="OSMOSENSING HISTIDINE PROTEIN KINASE SLN1"/>
    <property type="match status" value="1"/>
</dbReference>
<evidence type="ECO:0000256" key="7">
    <source>
        <dbReference type="ARBA" id="ARBA00023012"/>
    </source>
</evidence>
<evidence type="ECO:0000259" key="10">
    <source>
        <dbReference type="PROSITE" id="PS50113"/>
    </source>
</evidence>
<dbReference type="InterPro" id="IPR003018">
    <property type="entry name" value="GAF"/>
</dbReference>
<evidence type="ECO:0000256" key="2">
    <source>
        <dbReference type="ARBA" id="ARBA00004236"/>
    </source>
</evidence>
<dbReference type="InterPro" id="IPR029016">
    <property type="entry name" value="GAF-like_dom_sf"/>
</dbReference>
<evidence type="ECO:0000256" key="3">
    <source>
        <dbReference type="ARBA" id="ARBA00012438"/>
    </source>
</evidence>
<evidence type="ECO:0000259" key="9">
    <source>
        <dbReference type="PROSITE" id="PS50109"/>
    </source>
</evidence>
<evidence type="ECO:0000256" key="1">
    <source>
        <dbReference type="ARBA" id="ARBA00000085"/>
    </source>
</evidence>
<dbReference type="eggNOG" id="COG2205">
    <property type="taxonomic scope" value="Bacteria"/>
</dbReference>
<dbReference type="STRING" id="479431.Namu_2015"/>
<dbReference type="SUPFAM" id="SSF47384">
    <property type="entry name" value="Homodimeric domain of signal transducing histidine kinase"/>
    <property type="match status" value="1"/>
</dbReference>
<dbReference type="EC" id="2.7.13.3" evidence="3"/>
<dbReference type="RefSeq" id="WP_015747296.1">
    <property type="nucleotide sequence ID" value="NC_013235.1"/>
</dbReference>
<dbReference type="SUPFAM" id="SSF55874">
    <property type="entry name" value="ATPase domain of HSP90 chaperone/DNA topoisomerase II/histidine kinase"/>
    <property type="match status" value="2"/>
</dbReference>
<dbReference type="Proteomes" id="UP000002218">
    <property type="component" value="Chromosome"/>
</dbReference>
<dbReference type="NCBIfam" id="TIGR00229">
    <property type="entry name" value="sensory_box"/>
    <property type="match status" value="1"/>
</dbReference>
<dbReference type="AlphaFoldDB" id="C8XI29"/>
<evidence type="ECO:0000313" key="12">
    <source>
        <dbReference type="Proteomes" id="UP000002218"/>
    </source>
</evidence>
<dbReference type="PANTHER" id="PTHR43047">
    <property type="entry name" value="TWO-COMPONENT HISTIDINE PROTEIN KINASE"/>
    <property type="match status" value="1"/>
</dbReference>
<dbReference type="PROSITE" id="PS50113">
    <property type="entry name" value="PAC"/>
    <property type="match status" value="1"/>
</dbReference>
<dbReference type="KEGG" id="nml:Namu_2015"/>
<dbReference type="OrthoDB" id="9757990at2"/>
<dbReference type="PROSITE" id="PS50109">
    <property type="entry name" value="HIS_KIN"/>
    <property type="match status" value="2"/>
</dbReference>
<dbReference type="InterPro" id="IPR004358">
    <property type="entry name" value="Sig_transdc_His_kin-like_C"/>
</dbReference>
<dbReference type="InterPro" id="IPR035965">
    <property type="entry name" value="PAS-like_dom_sf"/>
</dbReference>
<dbReference type="SUPFAM" id="SSF55781">
    <property type="entry name" value="GAF domain-like"/>
    <property type="match status" value="1"/>
</dbReference>
<dbReference type="HOGENOM" id="CLU_328681_0_0_11"/>
<dbReference type="InParanoid" id="C8XI29"/>
<dbReference type="InterPro" id="IPR000014">
    <property type="entry name" value="PAS"/>
</dbReference>
<dbReference type="Pfam" id="PF08448">
    <property type="entry name" value="PAS_4"/>
    <property type="match status" value="1"/>
</dbReference>
<dbReference type="InterPro" id="IPR000700">
    <property type="entry name" value="PAS-assoc_C"/>
</dbReference>
<proteinExistence type="predicted"/>
<evidence type="ECO:0000256" key="6">
    <source>
        <dbReference type="ARBA" id="ARBA00022777"/>
    </source>
</evidence>
<feature type="domain" description="PAC" evidence="10">
    <location>
        <begin position="579"/>
        <end position="632"/>
    </location>
</feature>
<comment type="catalytic activity">
    <reaction evidence="1">
        <text>ATP + protein L-histidine = ADP + protein N-phospho-L-histidine.</text>
        <dbReference type="EC" id="2.7.13.3"/>
    </reaction>
</comment>
<protein>
    <recommendedName>
        <fullName evidence="3">histidine kinase</fullName>
        <ecNumber evidence="3">2.7.13.3</ecNumber>
    </recommendedName>
</protein>
<sequence>MHKLLAPGVDAQRGDTDGVEPDGVTVDGDTDGGDTDGAVLVVRAGDVAAVRRSSPDSAIVALVRSTEPAAAIAAQLAGADLVLPWTDETPPREADLAAARVAARLLAGRARGVRRQTREAAHEVAGQAGALTLLAELLGPDQPPTRAEQLRRLAARGAQLAWQAGRVARTAGAVVERVDVAAVVHALARTGPAELDLHVDAPAPVVALVDQARLIRSLEQLIDNARRAGARQLTLRVSGRPGPAGVRVLVVDDGPGLPAGWTSQTATTPFVSGWAEPADGLGLAEVADFAADHGGTLRVTPRPDAAGVRVELRLPAAADTGPHPGEVVPPPADADGALAGILEGIARRAPLAESLEDLVATMERHLPDSRCSILVLDQDTRTLHHGAGARLPAAYRAAIDGLSIGPQAGSCGTAAFTRQEVVVADIATDRRWADYRAQALPHGLRSCWSRPILAVEQGVVLGTFAVYHAEPWVPDESAIELVQRLTHVAAVAIGTAALYGQLVESEARFRSTFEAAGLGIALVGPSGTIQDANAALTAMAGRDVVGQRLVELLDPRDAAGTADALAALLRQPETEQRLAPAEVRVRRAGEPEPLWAALSGSLIRGSQSEPRHFCIELFDLTERRRVAQARRAQAVAQAADRAKSELLALVSHEVRTPLNAVIGFAQVLRGLPLTPERQSAAVEHILGAGRHLLQLINDLIDLTGAETRQLQLTFEPLPAGPVVAEAMQIVAGMAEERSIALSSRAVGAGPAVWADRHRLRQVLLNLLGNAIKFTPAGGRVEVIVGDGEILVRDTGEGIAPDQVPLLFTPFHRAGTSSAEGSGLGLALSQRLMRAMGGELTLLSTGAGGSTFMVVLPAAAPAAVSDRPRSPVPAS</sequence>
<dbReference type="SMART" id="SM00387">
    <property type="entry name" value="HATPase_c"/>
    <property type="match status" value="2"/>
</dbReference>
<dbReference type="CDD" id="cd00082">
    <property type="entry name" value="HisKA"/>
    <property type="match status" value="1"/>
</dbReference>
<dbReference type="GO" id="GO:0000155">
    <property type="term" value="F:phosphorelay sensor kinase activity"/>
    <property type="evidence" value="ECO:0007669"/>
    <property type="project" value="InterPro"/>
</dbReference>
<dbReference type="SMART" id="SM00091">
    <property type="entry name" value="PAS"/>
    <property type="match status" value="1"/>
</dbReference>
<dbReference type="InterPro" id="IPR036890">
    <property type="entry name" value="HATPase_C_sf"/>
</dbReference>
<name>C8XI29_NAKMY</name>
<dbReference type="SUPFAM" id="SSF55785">
    <property type="entry name" value="PYP-like sensor domain (PAS domain)"/>
    <property type="match status" value="1"/>
</dbReference>
<dbReference type="eggNOG" id="COG4191">
    <property type="taxonomic scope" value="Bacteria"/>
</dbReference>